<dbReference type="InterPro" id="IPR016024">
    <property type="entry name" value="ARM-type_fold"/>
</dbReference>
<feature type="domain" description="FAT" evidence="15">
    <location>
        <begin position="939"/>
        <end position="1517"/>
    </location>
</feature>
<dbReference type="InterPro" id="IPR003152">
    <property type="entry name" value="FATC_dom"/>
</dbReference>
<feature type="domain" description="PI3K/PI4K catalytic" evidence="14">
    <location>
        <begin position="1621"/>
        <end position="1930"/>
    </location>
</feature>
<dbReference type="GO" id="GO:0000723">
    <property type="term" value="P:telomere maintenance"/>
    <property type="evidence" value="ECO:0007669"/>
    <property type="project" value="TreeGrafter"/>
</dbReference>
<dbReference type="GO" id="GO:0005694">
    <property type="term" value="C:chromosome"/>
    <property type="evidence" value="ECO:0007669"/>
    <property type="project" value="TreeGrafter"/>
</dbReference>
<gene>
    <name evidence="17" type="ORF">PYCCODRAFT_1364135</name>
</gene>
<evidence type="ECO:0000256" key="5">
    <source>
        <dbReference type="ARBA" id="ARBA00022679"/>
    </source>
</evidence>
<dbReference type="InterPro" id="IPR012993">
    <property type="entry name" value="UME"/>
</dbReference>
<dbReference type="Pfam" id="PF08064">
    <property type="entry name" value="UME"/>
    <property type="match status" value="1"/>
</dbReference>
<comment type="similarity">
    <text evidence="2">Belongs to the PI3/PI4-kinase family. ATM subfamily.</text>
</comment>
<comment type="catalytic activity">
    <reaction evidence="13">
        <text>L-seryl-[protein] + ATP = O-phospho-L-seryl-[protein] + ADP + H(+)</text>
        <dbReference type="Rhea" id="RHEA:17989"/>
        <dbReference type="Rhea" id="RHEA-COMP:9863"/>
        <dbReference type="Rhea" id="RHEA-COMP:11604"/>
        <dbReference type="ChEBI" id="CHEBI:15378"/>
        <dbReference type="ChEBI" id="CHEBI:29999"/>
        <dbReference type="ChEBI" id="CHEBI:30616"/>
        <dbReference type="ChEBI" id="CHEBI:83421"/>
        <dbReference type="ChEBI" id="CHEBI:456216"/>
        <dbReference type="EC" id="2.7.11.1"/>
    </reaction>
</comment>
<dbReference type="PROSITE" id="PS00916">
    <property type="entry name" value="PI3_4_KINASE_2"/>
    <property type="match status" value="1"/>
</dbReference>
<dbReference type="GO" id="GO:0004674">
    <property type="term" value="F:protein serine/threonine kinase activity"/>
    <property type="evidence" value="ECO:0007669"/>
    <property type="project" value="UniProtKB-KW"/>
</dbReference>
<dbReference type="PROSITE" id="PS50290">
    <property type="entry name" value="PI3_4_KINASE_3"/>
    <property type="match status" value="1"/>
</dbReference>
<sequence>MDDDDTLTEAEFIARSLTEVNDRFEKQPMWNTAPMALQALAEKLGELPCLLIHGSDKCCSDAQKPDMNFIAVYLKVAFRILESDDPRKISAAVRAAVYDSLSKSLQHHTSPLDDRMFEDITGFIARGMRDPERLVRLAAGRTLVNLVQAVQRLEERPADFFSATFQKVYPLLRYPDQRVRETTIITVGLIGKTAPGAILRDSVCALVTQLCEHNPILKGAAVLQLHALCKYHGKSPYSLTAAYMNRIAPYVVKRFKTHPDGVQEICRFLSVSQHDFINLTLKYTLPQLFADSDLKGLEAIGSEMNTSVAMLVLDHAHNILAHAYMLQGFGQTNKTIKFILDVLKAAASNGSALQITTLINSCIIMLLAEIIICLGDEDPDIADAASQGLRKVAREATSPKSRLPSGSEEEYSAFLKEHMLGIITTLNDMLQEVHGKQSIESKQKILRSFGEFAKQVGPAISNVAPQVMATLQTMLVVPEFSDAALQSWHSFLATLDPVDIGPHVGPTSASFVASWPLFSFRGREAAKQCLDYMVLHRGQELGPHLSEVADLSSIPELAETNEALAKLRQAWSPQQRLRALMERLESESLAVAIQSAVELKAFLTEANEEYIRSLTFGDAFDPMVGFLVSALYRAACRDGEGTETLRDLAFDCIGIVGAIDPDRFELRIDDNRMIMLSNFTDEAESMEFALHLIRDVLVGAFRSTSDIKYQSYLAYAIQQLLQFCKFTPDLIKPHGSHPPNIRVRKRWNSLPKHVLETVAPLLESRFSLEARPLPALSYPIYPYQSTYRQWVQAWTSDLIQKVSEPRAKQIFQVFTAVVRNKDVGVAHHLLPHLVLNILASGDADNAGAIRTEILSVLEDQVNPGSRSSPDKKLLSAQTVFMLLDHLNKWIRAIRQEIARQQKAAGNNNRRSSRNSQVNSEIIEQLTCIASILENIDQGLMANAAFQCKAYARSLMNLEQQLMDCHIRDSKAKLEAKARKDTDTIRRIEAADYQDRYERLHELYAHLDEPDGMEGVSTMILSPSLEHQIRQHESTGTWTSAQSCWEVRLQYEPDNLEHHLGLLRCLKNLGHYDTLRTHVMGVLTKHPEWSPHLIGYQVESEWMVGRWDDVQALLSKTEDRPPAVLLAQILLAMRADDTAALKTALIEARRELGSSIVAAGPTGYRRSYDAVLNLHLVHELEVINKVVKDLRGEPASGSQARDESFSTLLHRLSARFDSTLPSFRIREPILNMRRTAFNLSASYSEEVKDVTGKLWLSSAKIARKAGHLQTAYSAILQAERCKTPYSFIQSAKLIRARGDPLRALQELEKAMRLCGFLPKEGSSREADVIDLTVGTEVKEKSAKANVLRARYMDHTDRFEDSRVCREFRKATEMWPKWESGQFHLGQFQDDCFKALPADDKRSRGLKMNFQTVRAFTRAIRYGSKYTYQTVPRVLTIWLDLAEDSRACATDVFQKINDEVHRAIKSAPVYKWYTAFPQIVSRIGIKNAAAYEILSTLLLRVIKEYPKQALWLFSAVAKSTSNQRSQRSKKILDKLRTAARNDVPQLIATMTAFTADLLSLSKLDASDKQPLSLASVCPKLPRLMPSPIIIPLQESLTANVPPASASDAHHNPFPVNAPTFVAIHDEIEVMSSMARPKKLVIHGSDGQIYTFLGKKDDLRKDSRLMDFNAILNKLLKSDSDSRRRQLHIRTYGVVSLNEEAGLIQWVPNTAPIRPILLKLYDRHGIANWLPRFKIVFDDIKNMTDHEKAAELFSTQILTHFPPVLHEWFIETFPEPTVWLASRTAYSRTAAVMSMVGYILGLGDRHCENILLDTMCGDVVHVDFDCLFEKGQALEIPEIVPFRLTQNIVAGFGVTGVEGVFRIACEVTLRLLRENKDCLMNVLDAFVHDPLVEWEEKVRRLTRANPLLDMRTVSQDALGPIEEKLQGIFKLHKSSPGRQLSVSNHVQSLIVQASDVANLARMYVGWAPYH</sequence>
<comment type="catalytic activity">
    <reaction evidence="12">
        <text>L-threonyl-[protein] + ATP = O-phospho-L-threonyl-[protein] + ADP + H(+)</text>
        <dbReference type="Rhea" id="RHEA:46608"/>
        <dbReference type="Rhea" id="RHEA-COMP:11060"/>
        <dbReference type="Rhea" id="RHEA-COMP:11605"/>
        <dbReference type="ChEBI" id="CHEBI:15378"/>
        <dbReference type="ChEBI" id="CHEBI:30013"/>
        <dbReference type="ChEBI" id="CHEBI:30616"/>
        <dbReference type="ChEBI" id="CHEBI:61977"/>
        <dbReference type="ChEBI" id="CHEBI:456216"/>
        <dbReference type="EC" id="2.7.11.1"/>
    </reaction>
</comment>
<comment type="subcellular location">
    <subcellularLocation>
        <location evidence="1">Nucleus</location>
    </subcellularLocation>
</comment>
<dbReference type="Pfam" id="PF02259">
    <property type="entry name" value="FAT"/>
    <property type="match status" value="1"/>
</dbReference>
<name>A0A1Y2IVD2_TRAC3</name>
<dbReference type="PROSITE" id="PS51190">
    <property type="entry name" value="FATC"/>
    <property type="match status" value="1"/>
</dbReference>
<protein>
    <recommendedName>
        <fullName evidence="3">non-specific serine/threonine protein kinase</fullName>
        <ecNumber evidence="3">2.7.11.1</ecNumber>
    </recommendedName>
</protein>
<evidence type="ECO:0000259" key="15">
    <source>
        <dbReference type="PROSITE" id="PS51189"/>
    </source>
</evidence>
<evidence type="ECO:0000256" key="2">
    <source>
        <dbReference type="ARBA" id="ARBA00010769"/>
    </source>
</evidence>
<organism evidence="17 18">
    <name type="scientific">Trametes coccinea (strain BRFM310)</name>
    <name type="common">Pycnoporus coccineus</name>
    <dbReference type="NCBI Taxonomy" id="1353009"/>
    <lineage>
        <taxon>Eukaryota</taxon>
        <taxon>Fungi</taxon>
        <taxon>Dikarya</taxon>
        <taxon>Basidiomycota</taxon>
        <taxon>Agaricomycotina</taxon>
        <taxon>Agaricomycetes</taxon>
        <taxon>Polyporales</taxon>
        <taxon>Polyporaceae</taxon>
        <taxon>Trametes</taxon>
    </lineage>
</organism>
<evidence type="ECO:0000313" key="18">
    <source>
        <dbReference type="Proteomes" id="UP000193067"/>
    </source>
</evidence>
<dbReference type="SUPFAM" id="SSF56112">
    <property type="entry name" value="Protein kinase-like (PK-like)"/>
    <property type="match status" value="1"/>
</dbReference>
<keyword evidence="6" id="KW-0547">Nucleotide-binding</keyword>
<dbReference type="InterPro" id="IPR011009">
    <property type="entry name" value="Kinase-like_dom_sf"/>
</dbReference>
<dbReference type="Pfam" id="PF00454">
    <property type="entry name" value="PI3_PI4_kinase"/>
    <property type="match status" value="1"/>
</dbReference>
<dbReference type="InterPro" id="IPR036940">
    <property type="entry name" value="PI3/4_kinase_cat_sf"/>
</dbReference>
<dbReference type="Gene3D" id="1.25.10.10">
    <property type="entry name" value="Leucine-rich Repeat Variant"/>
    <property type="match status" value="2"/>
</dbReference>
<evidence type="ECO:0000256" key="12">
    <source>
        <dbReference type="ARBA" id="ARBA00047899"/>
    </source>
</evidence>
<evidence type="ECO:0000259" key="14">
    <source>
        <dbReference type="PROSITE" id="PS50290"/>
    </source>
</evidence>
<dbReference type="InterPro" id="IPR011989">
    <property type="entry name" value="ARM-like"/>
</dbReference>
<dbReference type="InterPro" id="IPR057564">
    <property type="entry name" value="HEAT_ATR"/>
</dbReference>
<evidence type="ECO:0000259" key="16">
    <source>
        <dbReference type="PROSITE" id="PS51190"/>
    </source>
</evidence>
<dbReference type="PANTHER" id="PTHR11139">
    <property type="entry name" value="ATAXIA TELANGIECTASIA MUTATED ATM -RELATED"/>
    <property type="match status" value="1"/>
</dbReference>
<dbReference type="InterPro" id="IPR050517">
    <property type="entry name" value="DDR_Repair_Kinase"/>
</dbReference>
<evidence type="ECO:0000256" key="7">
    <source>
        <dbReference type="ARBA" id="ARBA00022763"/>
    </source>
</evidence>
<dbReference type="InterPro" id="IPR000403">
    <property type="entry name" value="PI3/4_kinase_cat_dom"/>
</dbReference>
<dbReference type="PROSITE" id="PS51189">
    <property type="entry name" value="FAT"/>
    <property type="match status" value="1"/>
</dbReference>
<dbReference type="SMART" id="SM00802">
    <property type="entry name" value="UME"/>
    <property type="match status" value="1"/>
</dbReference>
<keyword evidence="11" id="KW-0539">Nucleus</keyword>
<evidence type="ECO:0000256" key="8">
    <source>
        <dbReference type="ARBA" id="ARBA00022777"/>
    </source>
</evidence>
<dbReference type="PANTHER" id="PTHR11139:SF125">
    <property type="entry name" value="SERINE_THREONINE-PROTEIN KINASE MEC1"/>
    <property type="match status" value="1"/>
</dbReference>
<feature type="domain" description="FATC" evidence="16">
    <location>
        <begin position="1935"/>
        <end position="1967"/>
    </location>
</feature>
<dbReference type="CDD" id="cd00892">
    <property type="entry name" value="PIKKc_ATR"/>
    <property type="match status" value="1"/>
</dbReference>
<evidence type="ECO:0000256" key="10">
    <source>
        <dbReference type="ARBA" id="ARBA00023204"/>
    </source>
</evidence>
<dbReference type="EC" id="2.7.11.1" evidence="3"/>
<evidence type="ECO:0000256" key="3">
    <source>
        <dbReference type="ARBA" id="ARBA00012513"/>
    </source>
</evidence>
<dbReference type="EMBL" id="KZ084096">
    <property type="protein sequence ID" value="OSD04574.1"/>
    <property type="molecule type" value="Genomic_DNA"/>
</dbReference>
<keyword evidence="4" id="KW-0723">Serine/threonine-protein kinase</keyword>
<evidence type="ECO:0000256" key="6">
    <source>
        <dbReference type="ARBA" id="ARBA00022741"/>
    </source>
</evidence>
<evidence type="ECO:0000256" key="1">
    <source>
        <dbReference type="ARBA" id="ARBA00004123"/>
    </source>
</evidence>
<proteinExistence type="inferred from homology"/>
<keyword evidence="18" id="KW-1185">Reference proteome</keyword>
<keyword evidence="5" id="KW-0808">Transferase</keyword>
<dbReference type="GO" id="GO:0006281">
    <property type="term" value="P:DNA repair"/>
    <property type="evidence" value="ECO:0007669"/>
    <property type="project" value="UniProtKB-KW"/>
</dbReference>
<dbReference type="Gene3D" id="1.10.1070.11">
    <property type="entry name" value="Phosphatidylinositol 3-/4-kinase, catalytic domain"/>
    <property type="match status" value="1"/>
</dbReference>
<dbReference type="InterPro" id="IPR018936">
    <property type="entry name" value="PI3/4_kinase_CS"/>
</dbReference>
<reference evidence="17 18" key="1">
    <citation type="journal article" date="2015" name="Biotechnol. Biofuels">
        <title>Enhanced degradation of softwood versus hardwood by the white-rot fungus Pycnoporus coccineus.</title>
        <authorList>
            <person name="Couturier M."/>
            <person name="Navarro D."/>
            <person name="Chevret D."/>
            <person name="Henrissat B."/>
            <person name="Piumi F."/>
            <person name="Ruiz-Duenas F.J."/>
            <person name="Martinez A.T."/>
            <person name="Grigoriev I.V."/>
            <person name="Riley R."/>
            <person name="Lipzen A."/>
            <person name="Berrin J.G."/>
            <person name="Master E.R."/>
            <person name="Rosso M.N."/>
        </authorList>
    </citation>
    <scope>NUCLEOTIDE SEQUENCE [LARGE SCALE GENOMIC DNA]</scope>
    <source>
        <strain evidence="17 18">BRFM310</strain>
    </source>
</reference>
<dbReference type="Gene3D" id="3.30.1010.10">
    <property type="entry name" value="Phosphatidylinositol 3-kinase Catalytic Subunit, Chain A, domain 4"/>
    <property type="match status" value="1"/>
</dbReference>
<evidence type="ECO:0000256" key="11">
    <source>
        <dbReference type="ARBA" id="ARBA00023242"/>
    </source>
</evidence>
<dbReference type="Pfam" id="PF23593">
    <property type="entry name" value="HEAT_ATR"/>
    <property type="match status" value="1"/>
</dbReference>
<dbReference type="STRING" id="1353009.A0A1Y2IVD2"/>
<evidence type="ECO:0000256" key="13">
    <source>
        <dbReference type="ARBA" id="ARBA00048679"/>
    </source>
</evidence>
<dbReference type="InterPro" id="IPR014009">
    <property type="entry name" value="PIK_FAT"/>
</dbReference>
<evidence type="ECO:0000313" key="17">
    <source>
        <dbReference type="EMBL" id="OSD04574.1"/>
    </source>
</evidence>
<dbReference type="InterPro" id="IPR003151">
    <property type="entry name" value="PIK-rel_kinase_FAT"/>
</dbReference>
<dbReference type="GO" id="GO:0000077">
    <property type="term" value="P:DNA damage checkpoint signaling"/>
    <property type="evidence" value="ECO:0007669"/>
    <property type="project" value="TreeGrafter"/>
</dbReference>
<dbReference type="GO" id="GO:0005634">
    <property type="term" value="C:nucleus"/>
    <property type="evidence" value="ECO:0007669"/>
    <property type="project" value="UniProtKB-SubCell"/>
</dbReference>
<evidence type="ECO:0000256" key="9">
    <source>
        <dbReference type="ARBA" id="ARBA00022840"/>
    </source>
</evidence>
<dbReference type="Pfam" id="PF02260">
    <property type="entry name" value="FATC"/>
    <property type="match status" value="1"/>
</dbReference>
<dbReference type="SMART" id="SM01343">
    <property type="entry name" value="FATC"/>
    <property type="match status" value="1"/>
</dbReference>
<dbReference type="Pfam" id="PF25030">
    <property type="entry name" value="M-HEAT_ATR"/>
    <property type="match status" value="1"/>
</dbReference>
<dbReference type="GO" id="GO:0005524">
    <property type="term" value="F:ATP binding"/>
    <property type="evidence" value="ECO:0007669"/>
    <property type="project" value="UniProtKB-KW"/>
</dbReference>
<keyword evidence="7" id="KW-0227">DNA damage</keyword>
<dbReference type="SMART" id="SM00146">
    <property type="entry name" value="PI3Kc"/>
    <property type="match status" value="1"/>
</dbReference>
<keyword evidence="9" id="KW-0067">ATP-binding</keyword>
<dbReference type="OrthoDB" id="381190at2759"/>
<accession>A0A1Y2IVD2</accession>
<dbReference type="Proteomes" id="UP000193067">
    <property type="component" value="Unassembled WGS sequence"/>
</dbReference>
<dbReference type="SUPFAM" id="SSF48371">
    <property type="entry name" value="ARM repeat"/>
    <property type="match status" value="1"/>
</dbReference>
<evidence type="ECO:0000256" key="4">
    <source>
        <dbReference type="ARBA" id="ARBA00022527"/>
    </source>
</evidence>
<keyword evidence="8" id="KW-0418">Kinase</keyword>
<keyword evidence="10" id="KW-0234">DNA repair</keyword>
<dbReference type="InterPro" id="IPR056802">
    <property type="entry name" value="ATR-like_M-HEAT"/>
</dbReference>